<sequence>MNLIINSVTDYGTLASERVNISVLEDCDLCYYIIVDTTFVGDTEISNKMRHMYWFVSKNVKKGDEVILYTKSGTNKTEEINGGKNKRYTLFWNLGNSVWNNTGDAAVLFEVRTWKTTKVVENKK</sequence>
<dbReference type="AlphaFoldDB" id="A0A448B9I0"/>
<protein>
    <submittedName>
        <fullName evidence="1">Uncharacterized protein</fullName>
    </submittedName>
</protein>
<dbReference type="KEGG" id="cgle:NCTC11432_04699"/>
<proteinExistence type="predicted"/>
<accession>A0A448B9I0</accession>
<gene>
    <name evidence="1" type="ORF">NCTC11432_04699</name>
</gene>
<organism evidence="1 2">
    <name type="scientific">Chryseobacterium gleum</name>
    <name type="common">Flavobacterium gleum</name>
    <dbReference type="NCBI Taxonomy" id="250"/>
    <lineage>
        <taxon>Bacteria</taxon>
        <taxon>Pseudomonadati</taxon>
        <taxon>Bacteroidota</taxon>
        <taxon>Flavobacteriia</taxon>
        <taxon>Flavobacteriales</taxon>
        <taxon>Weeksellaceae</taxon>
        <taxon>Chryseobacterium group</taxon>
        <taxon>Chryseobacterium</taxon>
    </lineage>
</organism>
<evidence type="ECO:0000313" key="1">
    <source>
        <dbReference type="EMBL" id="VEE11253.1"/>
    </source>
</evidence>
<evidence type="ECO:0000313" key="2">
    <source>
        <dbReference type="Proteomes" id="UP000279227"/>
    </source>
</evidence>
<reference evidence="1 2" key="1">
    <citation type="submission" date="2018-12" db="EMBL/GenBank/DDBJ databases">
        <authorList>
            <consortium name="Pathogen Informatics"/>
        </authorList>
    </citation>
    <scope>NUCLEOTIDE SEQUENCE [LARGE SCALE GENOMIC DNA]</scope>
    <source>
        <strain evidence="1 2">NCTC11432</strain>
    </source>
</reference>
<dbReference type="STRING" id="525257.HMPREF0204_15106"/>
<name>A0A448B9I0_CHRGE</name>
<dbReference type="Proteomes" id="UP000279227">
    <property type="component" value="Chromosome"/>
</dbReference>
<dbReference type="EMBL" id="LR134289">
    <property type="protein sequence ID" value="VEE11253.1"/>
    <property type="molecule type" value="Genomic_DNA"/>
</dbReference>